<evidence type="ECO:0000256" key="1">
    <source>
        <dbReference type="ARBA" id="ARBA00006499"/>
    </source>
</evidence>
<gene>
    <name evidence="4" type="ORF">SAMN05216571_11348</name>
</gene>
<dbReference type="PANTHER" id="PTHR10655:SF17">
    <property type="entry name" value="LYSOPHOSPHOLIPASE-LIKE PROTEIN 1"/>
    <property type="match status" value="1"/>
</dbReference>
<comment type="similarity">
    <text evidence="1">Belongs to the AB hydrolase superfamily. AB hydrolase 2 family.</text>
</comment>
<dbReference type="AlphaFoldDB" id="A0A1G7U7Q8"/>
<dbReference type="GO" id="GO:0016787">
    <property type="term" value="F:hydrolase activity"/>
    <property type="evidence" value="ECO:0007669"/>
    <property type="project" value="UniProtKB-KW"/>
</dbReference>
<sequence length="230" mass="24613">MSTSNERVIEPAGGRPANASLILLHGLGADGNDLAPIVPAFTLPDSVSLRTVLPHAPRLPVTVNGGMQMPAWYDILEMNLGRRVDETQLRASAKRVHEMIDAEIARGIDSRRIILAGFSQGGAVAYEAALTYPEPLGGLLALSTYFATADSIVPSDANRDLPIEVHHGTFDPVVPESLGREGAKRAEAMGHPLTYRSYPMQHAICPQQITDISTWLGERLGEGVDASANS</sequence>
<evidence type="ECO:0000256" key="2">
    <source>
        <dbReference type="ARBA" id="ARBA00022801"/>
    </source>
</evidence>
<dbReference type="STRING" id="284577.SAMN05216571_11348"/>
<dbReference type="EMBL" id="FNCI01000013">
    <property type="protein sequence ID" value="SDG43321.1"/>
    <property type="molecule type" value="Genomic_DNA"/>
</dbReference>
<proteinExistence type="inferred from homology"/>
<keyword evidence="5" id="KW-1185">Reference proteome</keyword>
<dbReference type="Gene3D" id="3.40.50.1820">
    <property type="entry name" value="alpha/beta hydrolase"/>
    <property type="match status" value="1"/>
</dbReference>
<dbReference type="OrthoDB" id="9801763at2"/>
<reference evidence="4 5" key="1">
    <citation type="submission" date="2016-10" db="EMBL/GenBank/DDBJ databases">
        <authorList>
            <person name="de Groot N.N."/>
        </authorList>
    </citation>
    <scope>NUCLEOTIDE SEQUENCE [LARGE SCALE GENOMIC DNA]</scope>
    <source>
        <strain evidence="4 5">BH539</strain>
    </source>
</reference>
<feature type="domain" description="Phospholipase/carboxylesterase/thioesterase" evidence="3">
    <location>
        <begin position="13"/>
        <end position="216"/>
    </location>
</feature>
<accession>A0A1G7U7Q8</accession>
<dbReference type="PANTHER" id="PTHR10655">
    <property type="entry name" value="LYSOPHOSPHOLIPASE-RELATED"/>
    <property type="match status" value="1"/>
</dbReference>
<evidence type="ECO:0000259" key="3">
    <source>
        <dbReference type="Pfam" id="PF02230"/>
    </source>
</evidence>
<dbReference type="InterPro" id="IPR029058">
    <property type="entry name" value="AB_hydrolase_fold"/>
</dbReference>
<evidence type="ECO:0000313" key="4">
    <source>
        <dbReference type="EMBL" id="SDG43321.1"/>
    </source>
</evidence>
<organism evidence="4 5">
    <name type="scientific">Onishia taeanensis</name>
    <dbReference type="NCBI Taxonomy" id="284577"/>
    <lineage>
        <taxon>Bacteria</taxon>
        <taxon>Pseudomonadati</taxon>
        <taxon>Pseudomonadota</taxon>
        <taxon>Gammaproteobacteria</taxon>
        <taxon>Oceanospirillales</taxon>
        <taxon>Halomonadaceae</taxon>
        <taxon>Onishia</taxon>
    </lineage>
</organism>
<name>A0A1G7U7Q8_9GAMM</name>
<dbReference type="Pfam" id="PF02230">
    <property type="entry name" value="Abhydrolase_2"/>
    <property type="match status" value="1"/>
</dbReference>
<evidence type="ECO:0000313" key="5">
    <source>
        <dbReference type="Proteomes" id="UP000198641"/>
    </source>
</evidence>
<dbReference type="RefSeq" id="WP_092527705.1">
    <property type="nucleotide sequence ID" value="NZ_FNCI01000013.1"/>
</dbReference>
<dbReference type="InterPro" id="IPR003140">
    <property type="entry name" value="PLipase/COase/thioEstase"/>
</dbReference>
<dbReference type="InterPro" id="IPR050565">
    <property type="entry name" value="LYPA1-2/EST-like"/>
</dbReference>
<keyword evidence="2" id="KW-0378">Hydrolase</keyword>
<dbReference type="Proteomes" id="UP000198641">
    <property type="component" value="Unassembled WGS sequence"/>
</dbReference>
<protein>
    <submittedName>
        <fullName evidence="4">Phospholipase/carboxylesterase</fullName>
    </submittedName>
</protein>
<dbReference type="SUPFAM" id="SSF53474">
    <property type="entry name" value="alpha/beta-Hydrolases"/>
    <property type="match status" value="1"/>
</dbReference>